<dbReference type="PANTHER" id="PTHR45858">
    <property type="entry name" value="FERM DOMAIN CONTAINING PROTEIN"/>
    <property type="match status" value="1"/>
</dbReference>
<proteinExistence type="predicted"/>
<dbReference type="AlphaFoldDB" id="A0A819UBY5"/>
<dbReference type="InterPro" id="IPR051835">
    <property type="entry name" value="RAC1-GEF"/>
</dbReference>
<dbReference type="Proteomes" id="UP000663823">
    <property type="component" value="Unassembled WGS sequence"/>
</dbReference>
<dbReference type="InterPro" id="IPR035899">
    <property type="entry name" value="DBL_dom_sf"/>
</dbReference>
<accession>A0A819UBY5</accession>
<dbReference type="GO" id="GO:0005085">
    <property type="term" value="F:guanyl-nucleotide exchange factor activity"/>
    <property type="evidence" value="ECO:0007669"/>
    <property type="project" value="InterPro"/>
</dbReference>
<dbReference type="SUPFAM" id="SSF48065">
    <property type="entry name" value="DBL homology domain (DH-domain)"/>
    <property type="match status" value="1"/>
</dbReference>
<name>A0A819UBY5_9BILA</name>
<evidence type="ECO:0000259" key="1">
    <source>
        <dbReference type="PROSITE" id="PS50010"/>
    </source>
</evidence>
<dbReference type="PROSITE" id="PS50010">
    <property type="entry name" value="DH_2"/>
    <property type="match status" value="1"/>
</dbReference>
<dbReference type="InterPro" id="IPR011993">
    <property type="entry name" value="PH-like_dom_sf"/>
</dbReference>
<dbReference type="SMART" id="SM00233">
    <property type="entry name" value="PH"/>
    <property type="match status" value="1"/>
</dbReference>
<feature type="domain" description="DH" evidence="1">
    <location>
        <begin position="25"/>
        <end position="223"/>
    </location>
</feature>
<dbReference type="InterPro" id="IPR000219">
    <property type="entry name" value="DH_dom"/>
</dbReference>
<dbReference type="Gene3D" id="1.20.900.10">
    <property type="entry name" value="Dbl homology (DH) domain"/>
    <property type="match status" value="1"/>
</dbReference>
<protein>
    <recommendedName>
        <fullName evidence="1">DH domain-containing protein</fullName>
    </recommendedName>
</protein>
<evidence type="ECO:0000313" key="2">
    <source>
        <dbReference type="EMBL" id="CAF3614234.1"/>
    </source>
</evidence>
<dbReference type="Gene3D" id="2.30.29.30">
    <property type="entry name" value="Pleckstrin-homology domain (PH domain)/Phosphotyrosine-binding domain (PTB)"/>
    <property type="match status" value="1"/>
</dbReference>
<reference evidence="3" key="1">
    <citation type="submission" date="2021-02" db="EMBL/GenBank/DDBJ databases">
        <authorList>
            <person name="Nowell W R."/>
        </authorList>
    </citation>
    <scope>NUCLEOTIDE SEQUENCE</scope>
</reference>
<gene>
    <name evidence="3" type="ORF">FNK824_LOCUS30182</name>
    <name evidence="2" type="ORF">OTI717_LOCUS7462</name>
</gene>
<evidence type="ECO:0000313" key="4">
    <source>
        <dbReference type="Proteomes" id="UP000663874"/>
    </source>
</evidence>
<dbReference type="Proteomes" id="UP000663874">
    <property type="component" value="Unassembled WGS sequence"/>
</dbReference>
<sequence>MKTIISNNRELYRKLRDDFRANCKLKTERTYKKDIEVIAEIFRHQLMFIINQQQDLYNNDEYNFENGTLIHLSDVLFTHLLPIYNFHIDFLRQRKQRISIWKTRSISGNEHFNVYKITQQIGDLIEILPRYEHYIENYDRLLSELEYVLKHNRRFDIIYKEFESEKFCYLSFLFKPLQRLLHYEYLFEKLLIYYKNNNCENEYHDCYGVFIKIQDLIENFTDSLKILLNRNLYVKVVYKNYHEKPIKQRMFFLFSDVLFYCARSSSPILQFKLHGELPLRTMIVTSSENLQYSLIGALEDNEQNQIDRSGIQHRANTTMHNDFPLTSLPLLVYRSSIPSENDDDDVNKDFVFKLQFKNHVYFFRAESQWMDVVSSATTTSTSQ</sequence>
<evidence type="ECO:0000313" key="3">
    <source>
        <dbReference type="EMBL" id="CAF4077742.1"/>
    </source>
</evidence>
<dbReference type="PANTHER" id="PTHR45858:SF1">
    <property type="entry name" value="FERM DOMAIN-CONTAINING PROTEIN 7"/>
    <property type="match status" value="1"/>
</dbReference>
<dbReference type="EMBL" id="CAJOAX010000561">
    <property type="protein sequence ID" value="CAF3614234.1"/>
    <property type="molecule type" value="Genomic_DNA"/>
</dbReference>
<organism evidence="3 4">
    <name type="scientific">Rotaria sordida</name>
    <dbReference type="NCBI Taxonomy" id="392033"/>
    <lineage>
        <taxon>Eukaryota</taxon>
        <taxon>Metazoa</taxon>
        <taxon>Spiralia</taxon>
        <taxon>Gnathifera</taxon>
        <taxon>Rotifera</taxon>
        <taxon>Eurotatoria</taxon>
        <taxon>Bdelloidea</taxon>
        <taxon>Philodinida</taxon>
        <taxon>Philodinidae</taxon>
        <taxon>Rotaria</taxon>
    </lineage>
</organism>
<dbReference type="Pfam" id="PF00621">
    <property type="entry name" value="RhoGEF"/>
    <property type="match status" value="1"/>
</dbReference>
<comment type="caution">
    <text evidence="3">The sequence shown here is derived from an EMBL/GenBank/DDBJ whole genome shotgun (WGS) entry which is preliminary data.</text>
</comment>
<dbReference type="SUPFAM" id="SSF50729">
    <property type="entry name" value="PH domain-like"/>
    <property type="match status" value="1"/>
</dbReference>
<dbReference type="EMBL" id="CAJOBE010009119">
    <property type="protein sequence ID" value="CAF4077742.1"/>
    <property type="molecule type" value="Genomic_DNA"/>
</dbReference>
<dbReference type="InterPro" id="IPR001849">
    <property type="entry name" value="PH_domain"/>
</dbReference>